<organism evidence="14 15">
    <name type="scientific">Brevibacterium sandarakinum</name>
    <dbReference type="NCBI Taxonomy" id="629680"/>
    <lineage>
        <taxon>Bacteria</taxon>
        <taxon>Bacillati</taxon>
        <taxon>Actinomycetota</taxon>
        <taxon>Actinomycetes</taxon>
        <taxon>Micrococcales</taxon>
        <taxon>Brevibacteriaceae</taxon>
        <taxon>Brevibacterium</taxon>
    </lineage>
</organism>
<feature type="transmembrane region" description="Helical" evidence="12">
    <location>
        <begin position="101"/>
        <end position="122"/>
    </location>
</feature>
<dbReference type="Proteomes" id="UP000199700">
    <property type="component" value="Chromosome"/>
</dbReference>
<evidence type="ECO:0000256" key="10">
    <source>
        <dbReference type="ARBA" id="ARBA00039918"/>
    </source>
</evidence>
<feature type="transmembrane region" description="Helical" evidence="12">
    <location>
        <begin position="321"/>
        <end position="340"/>
    </location>
</feature>
<sequence length="485" mass="51956">MSSSSSDEKIPTPDGIDMSKMPPGQKRTLKRAIGGSALGNAVEWFDYGVYSYVSVYIASTFFPGEWGVALTFATLALSFVFRPLGGLILGPLGDKVGRQHVMVLTIIMMTVPTTLIGILPSYATLGAFAPILLLLCRMVQGFSTGGEYGGAAVYMAESAPDKRRGFCGSFLEMGTLAGTASAALVCTILLVVVGSDGMEAGWWRLPFLLTLPLGAIALWLRMKLDEPEAFSQTTSKQQANRKPFRDLFTGYKKQIVMLMAFVVLLNIGQYMVLTYMPTYLSGILGHSEVTSNFMLVGLLAAMIVVVSPLGRLTDSIGRKPVLYTSAIGFIVLSVPAFMLMHAEGRFLQFLGLGIIALLQVMMQSCVSATLPAIFPTQVRFSGFAIGYNISTAIFGGTTAAVNTFVIQTTGFDLFPAVYLVGAGIIGLIGIHFFNETAGRPIDGDTPPGSEDEELAQMGYELIGFNDNDDDDDSTADSDAGAGWHR</sequence>
<keyword evidence="3" id="KW-0813">Transport</keyword>
<feature type="compositionally biased region" description="Acidic residues" evidence="11">
    <location>
        <begin position="466"/>
        <end position="475"/>
    </location>
</feature>
<reference evidence="14" key="1">
    <citation type="submission" date="2016-10" db="EMBL/GenBank/DDBJ databases">
        <authorList>
            <person name="Varghese N."/>
            <person name="Submissions S."/>
        </authorList>
    </citation>
    <scope>NUCLEOTIDE SEQUENCE [LARGE SCALE GENOMIC DNA]</scope>
    <source>
        <strain evidence="14">DSM 22082</strain>
    </source>
</reference>
<feature type="transmembrane region" description="Helical" evidence="12">
    <location>
        <begin position="293"/>
        <end position="309"/>
    </location>
</feature>
<feature type="transmembrane region" description="Helical" evidence="12">
    <location>
        <begin position="413"/>
        <end position="433"/>
    </location>
</feature>
<dbReference type="InterPro" id="IPR011701">
    <property type="entry name" value="MFS"/>
</dbReference>
<dbReference type="PANTHER" id="PTHR43528:SF1">
    <property type="entry name" value="ALPHA-KETOGLUTARATE PERMEASE"/>
    <property type="match status" value="1"/>
</dbReference>
<evidence type="ECO:0000256" key="6">
    <source>
        <dbReference type="ARBA" id="ARBA00022847"/>
    </source>
</evidence>
<evidence type="ECO:0000256" key="3">
    <source>
        <dbReference type="ARBA" id="ARBA00022448"/>
    </source>
</evidence>
<dbReference type="InterPro" id="IPR020846">
    <property type="entry name" value="MFS_dom"/>
</dbReference>
<proteinExistence type="inferred from homology"/>
<feature type="domain" description="Major facilitator superfamily (MFS) profile" evidence="13">
    <location>
        <begin position="32"/>
        <end position="438"/>
    </location>
</feature>
<dbReference type="InterPro" id="IPR005829">
    <property type="entry name" value="Sugar_transporter_CS"/>
</dbReference>
<dbReference type="InterPro" id="IPR036259">
    <property type="entry name" value="MFS_trans_sf"/>
</dbReference>
<gene>
    <name evidence="14" type="ORF">SAMN04489751_2804</name>
</gene>
<comment type="similarity">
    <text evidence="2">Belongs to the major facilitator superfamily. Metabolite:H+ Symporter (MHS) family (TC 2.A.1.6) family.</text>
</comment>
<dbReference type="RefSeq" id="WP_197679617.1">
    <property type="nucleotide sequence ID" value="NZ_LT629739.1"/>
</dbReference>
<dbReference type="InterPro" id="IPR051084">
    <property type="entry name" value="H+-coupled_symporters"/>
</dbReference>
<evidence type="ECO:0000256" key="5">
    <source>
        <dbReference type="ARBA" id="ARBA00022692"/>
    </source>
</evidence>
<dbReference type="GO" id="GO:0005886">
    <property type="term" value="C:plasma membrane"/>
    <property type="evidence" value="ECO:0007669"/>
    <property type="project" value="UniProtKB-SubCell"/>
</dbReference>
<accession>A0A1H1UVH4</accession>
<evidence type="ECO:0000256" key="2">
    <source>
        <dbReference type="ARBA" id="ARBA00008240"/>
    </source>
</evidence>
<feature type="transmembrane region" description="Helical" evidence="12">
    <location>
        <begin position="175"/>
        <end position="195"/>
    </location>
</feature>
<feature type="transmembrane region" description="Helical" evidence="12">
    <location>
        <begin position="201"/>
        <end position="220"/>
    </location>
</feature>
<keyword evidence="5 12" id="KW-0812">Transmembrane</keyword>
<feature type="transmembrane region" description="Helical" evidence="12">
    <location>
        <begin position="385"/>
        <end position="407"/>
    </location>
</feature>
<comment type="function">
    <text evidence="9">May be a proton symporter involved in the uptake of osmolytes such as proline and glycine betaine.</text>
</comment>
<feature type="transmembrane region" description="Helical" evidence="12">
    <location>
        <begin position="255"/>
        <end position="273"/>
    </location>
</feature>
<keyword evidence="8 12" id="KW-0472">Membrane</keyword>
<dbReference type="EMBL" id="LT629739">
    <property type="protein sequence ID" value="SDS76475.1"/>
    <property type="molecule type" value="Genomic_DNA"/>
</dbReference>
<dbReference type="AlphaFoldDB" id="A0A1H1UVH4"/>
<keyword evidence="6" id="KW-0769">Symport</keyword>
<feature type="region of interest" description="Disordered" evidence="11">
    <location>
        <begin position="464"/>
        <end position="485"/>
    </location>
</feature>
<evidence type="ECO:0000256" key="1">
    <source>
        <dbReference type="ARBA" id="ARBA00004651"/>
    </source>
</evidence>
<feature type="transmembrane region" description="Helical" evidence="12">
    <location>
        <begin position="346"/>
        <end position="373"/>
    </location>
</feature>
<dbReference type="PROSITE" id="PS50850">
    <property type="entry name" value="MFS"/>
    <property type="match status" value="1"/>
</dbReference>
<feature type="compositionally biased region" description="Basic and acidic residues" evidence="11">
    <location>
        <begin position="1"/>
        <end position="11"/>
    </location>
</feature>
<dbReference type="PROSITE" id="PS00217">
    <property type="entry name" value="SUGAR_TRANSPORT_2"/>
    <property type="match status" value="1"/>
</dbReference>
<dbReference type="FunFam" id="1.20.1250.20:FF:000001">
    <property type="entry name" value="Dicarboxylate MFS transporter"/>
    <property type="match status" value="1"/>
</dbReference>
<evidence type="ECO:0000256" key="4">
    <source>
        <dbReference type="ARBA" id="ARBA00022475"/>
    </source>
</evidence>
<feature type="region of interest" description="Disordered" evidence="11">
    <location>
        <begin position="1"/>
        <end position="25"/>
    </location>
</feature>
<keyword evidence="7 12" id="KW-1133">Transmembrane helix</keyword>
<name>A0A1H1UVH4_BRESA</name>
<evidence type="ECO:0000256" key="9">
    <source>
        <dbReference type="ARBA" id="ARBA00037295"/>
    </source>
</evidence>
<dbReference type="GO" id="GO:0015293">
    <property type="term" value="F:symporter activity"/>
    <property type="evidence" value="ECO:0007669"/>
    <property type="project" value="UniProtKB-KW"/>
</dbReference>
<dbReference type="SUPFAM" id="SSF103473">
    <property type="entry name" value="MFS general substrate transporter"/>
    <property type="match status" value="1"/>
</dbReference>
<evidence type="ECO:0000256" key="7">
    <source>
        <dbReference type="ARBA" id="ARBA00022989"/>
    </source>
</evidence>
<feature type="transmembrane region" description="Helical" evidence="12">
    <location>
        <begin position="66"/>
        <end position="89"/>
    </location>
</feature>
<dbReference type="PANTHER" id="PTHR43528">
    <property type="entry name" value="ALPHA-KETOGLUTARATE PERMEASE"/>
    <property type="match status" value="1"/>
</dbReference>
<keyword evidence="4" id="KW-1003">Cell membrane</keyword>
<evidence type="ECO:0000259" key="13">
    <source>
        <dbReference type="PROSITE" id="PS50850"/>
    </source>
</evidence>
<comment type="subcellular location">
    <subcellularLocation>
        <location evidence="1">Cell membrane</location>
        <topology evidence="1">Multi-pass membrane protein</topology>
    </subcellularLocation>
</comment>
<evidence type="ECO:0000313" key="15">
    <source>
        <dbReference type="Proteomes" id="UP000199700"/>
    </source>
</evidence>
<evidence type="ECO:0000313" key="14">
    <source>
        <dbReference type="EMBL" id="SDS76475.1"/>
    </source>
</evidence>
<keyword evidence="15" id="KW-1185">Reference proteome</keyword>
<evidence type="ECO:0000256" key="11">
    <source>
        <dbReference type="SAM" id="MobiDB-lite"/>
    </source>
</evidence>
<dbReference type="Gene3D" id="1.20.1250.20">
    <property type="entry name" value="MFS general substrate transporter like domains"/>
    <property type="match status" value="2"/>
</dbReference>
<evidence type="ECO:0000256" key="8">
    <source>
        <dbReference type="ARBA" id="ARBA00023136"/>
    </source>
</evidence>
<protein>
    <recommendedName>
        <fullName evidence="10">Putative proline/betaine transporter</fullName>
    </recommendedName>
</protein>
<evidence type="ECO:0000256" key="12">
    <source>
        <dbReference type="SAM" id="Phobius"/>
    </source>
</evidence>
<dbReference type="Pfam" id="PF07690">
    <property type="entry name" value="MFS_1"/>
    <property type="match status" value="1"/>
</dbReference>